<sequence length="87" mass="10102">MAIVGFHGWYTPQLLSLTDNILRKYADQSRALFDEGYVFRFLIGLCKKCHRKGKKVYTRSEEKNALIAKVFILSEAMEVISENRKSE</sequence>
<reference evidence="1 2" key="1">
    <citation type="submission" date="2021-06" db="EMBL/GenBank/DDBJ databases">
        <title>Caerostris extrusa draft genome.</title>
        <authorList>
            <person name="Kono N."/>
            <person name="Arakawa K."/>
        </authorList>
    </citation>
    <scope>NUCLEOTIDE SEQUENCE [LARGE SCALE GENOMIC DNA]</scope>
</reference>
<accession>A0AAV4VUZ1</accession>
<evidence type="ECO:0000313" key="1">
    <source>
        <dbReference type="EMBL" id="GIY73943.1"/>
    </source>
</evidence>
<dbReference type="EMBL" id="BPLR01015142">
    <property type="protein sequence ID" value="GIY73943.1"/>
    <property type="molecule type" value="Genomic_DNA"/>
</dbReference>
<name>A0AAV4VUZ1_CAEEX</name>
<dbReference type="AlphaFoldDB" id="A0AAV4VUZ1"/>
<comment type="caution">
    <text evidence="1">The sequence shown here is derived from an EMBL/GenBank/DDBJ whole genome shotgun (WGS) entry which is preliminary data.</text>
</comment>
<evidence type="ECO:0000313" key="2">
    <source>
        <dbReference type="Proteomes" id="UP001054945"/>
    </source>
</evidence>
<dbReference type="Proteomes" id="UP001054945">
    <property type="component" value="Unassembled WGS sequence"/>
</dbReference>
<protein>
    <submittedName>
        <fullName evidence="1">Uncharacterized protein</fullName>
    </submittedName>
</protein>
<keyword evidence="2" id="KW-1185">Reference proteome</keyword>
<gene>
    <name evidence="1" type="ORF">CEXT_222071</name>
</gene>
<organism evidence="1 2">
    <name type="scientific">Caerostris extrusa</name>
    <name type="common">Bark spider</name>
    <name type="synonym">Caerostris bankana</name>
    <dbReference type="NCBI Taxonomy" id="172846"/>
    <lineage>
        <taxon>Eukaryota</taxon>
        <taxon>Metazoa</taxon>
        <taxon>Ecdysozoa</taxon>
        <taxon>Arthropoda</taxon>
        <taxon>Chelicerata</taxon>
        <taxon>Arachnida</taxon>
        <taxon>Araneae</taxon>
        <taxon>Araneomorphae</taxon>
        <taxon>Entelegynae</taxon>
        <taxon>Araneoidea</taxon>
        <taxon>Araneidae</taxon>
        <taxon>Caerostris</taxon>
    </lineage>
</organism>
<proteinExistence type="predicted"/>